<dbReference type="RefSeq" id="WP_265426403.1">
    <property type="nucleotide sequence ID" value="NZ_JAPFPW010000053.1"/>
</dbReference>
<feature type="domain" description="Lcl C-terminal" evidence="1">
    <location>
        <begin position="36"/>
        <end position="188"/>
    </location>
</feature>
<dbReference type="EMBL" id="JAPFPW010000053">
    <property type="protein sequence ID" value="MCW7755456.1"/>
    <property type="molecule type" value="Genomic_DNA"/>
</dbReference>
<sequence length="191" mass="21747">MRVWICICIFFICGCDRVEKIYIKQEPKKYQINSDGTVIDLNTGLEWMRCSIGQIWDGETCAGEAEKINWYAAMSMAEKKGWRLPSIEELSSLVYCSSGIRMAFVDDKFYARELEAGLSEGGCIGESHFSVIDRDVFPKTPVDLGSDGYWSSTTDFNDETAAWIISFYNGGVFRITKEINFENVRLVRSMD</sequence>
<name>A0ABT3NDB9_9BACT</name>
<organism evidence="2 3">
    <name type="scientific">Desulfobotulus pelophilus</name>
    <dbReference type="NCBI Taxonomy" id="2823377"/>
    <lineage>
        <taxon>Bacteria</taxon>
        <taxon>Pseudomonadati</taxon>
        <taxon>Thermodesulfobacteriota</taxon>
        <taxon>Desulfobacteria</taxon>
        <taxon>Desulfobacterales</taxon>
        <taxon>Desulfobacteraceae</taxon>
        <taxon>Desulfobotulus</taxon>
    </lineage>
</organism>
<dbReference type="InterPro" id="IPR011460">
    <property type="entry name" value="Lcl_C"/>
</dbReference>
<dbReference type="PANTHER" id="PTHR35812">
    <property type="entry name" value="LIPOPROTEIN"/>
    <property type="match status" value="1"/>
</dbReference>
<dbReference type="PANTHER" id="PTHR35812:SF1">
    <property type="entry name" value="LIPOPROTEIN"/>
    <property type="match status" value="1"/>
</dbReference>
<evidence type="ECO:0000313" key="3">
    <source>
        <dbReference type="Proteomes" id="UP001209681"/>
    </source>
</evidence>
<dbReference type="PROSITE" id="PS51257">
    <property type="entry name" value="PROKAR_LIPOPROTEIN"/>
    <property type="match status" value="1"/>
</dbReference>
<protein>
    <submittedName>
        <fullName evidence="2">DUF1566 domain-containing protein</fullName>
    </submittedName>
</protein>
<accession>A0ABT3NDB9</accession>
<keyword evidence="3" id="KW-1185">Reference proteome</keyword>
<proteinExistence type="predicted"/>
<evidence type="ECO:0000259" key="1">
    <source>
        <dbReference type="Pfam" id="PF07603"/>
    </source>
</evidence>
<comment type="caution">
    <text evidence="2">The sequence shown here is derived from an EMBL/GenBank/DDBJ whole genome shotgun (WGS) entry which is preliminary data.</text>
</comment>
<reference evidence="2 3" key="1">
    <citation type="submission" date="2022-11" db="EMBL/GenBank/DDBJ databases">
        <title>Desulfobotulus tamanensis H1 sp. nov. - anaerobic, alkaliphilic, sulphate reducing bacterium isolated from terrestrial mud volcano.</title>
        <authorList>
            <person name="Frolova A."/>
            <person name="Merkel A.Y."/>
            <person name="Slobodkin A.I."/>
        </authorList>
    </citation>
    <scope>NUCLEOTIDE SEQUENCE [LARGE SCALE GENOMIC DNA]</scope>
    <source>
        <strain evidence="2 3">H1</strain>
    </source>
</reference>
<dbReference type="Pfam" id="PF07603">
    <property type="entry name" value="Lcl_C"/>
    <property type="match status" value="1"/>
</dbReference>
<dbReference type="Proteomes" id="UP001209681">
    <property type="component" value="Unassembled WGS sequence"/>
</dbReference>
<gene>
    <name evidence="2" type="ORF">OOT00_15880</name>
</gene>
<evidence type="ECO:0000313" key="2">
    <source>
        <dbReference type="EMBL" id="MCW7755456.1"/>
    </source>
</evidence>